<dbReference type="InterPro" id="IPR011761">
    <property type="entry name" value="ATP-grasp"/>
</dbReference>
<keyword evidence="1" id="KW-0547">Nucleotide-binding</keyword>
<evidence type="ECO:0000313" key="3">
    <source>
        <dbReference type="EMBL" id="GAA1930419.1"/>
    </source>
</evidence>
<dbReference type="Pfam" id="PF18604">
    <property type="entry name" value="PreAtp-grasp"/>
    <property type="match status" value="1"/>
</dbReference>
<keyword evidence="4" id="KW-1185">Reference proteome</keyword>
<feature type="domain" description="ATP-grasp" evidence="2">
    <location>
        <begin position="177"/>
        <end position="386"/>
    </location>
</feature>
<dbReference type="RefSeq" id="WP_344265096.1">
    <property type="nucleotide sequence ID" value="NZ_BAAAMJ010000058.1"/>
</dbReference>
<dbReference type="PANTHER" id="PTHR37018">
    <property type="entry name" value="CULTURE SPECIFIC PROTEIN, PUTATIVE (AFU_ORTHOLOGUE AFUA_2G00130)-RELATED"/>
    <property type="match status" value="1"/>
</dbReference>
<evidence type="ECO:0000313" key="4">
    <source>
        <dbReference type="Proteomes" id="UP001501303"/>
    </source>
</evidence>
<evidence type="ECO:0000259" key="2">
    <source>
        <dbReference type="PROSITE" id="PS50975"/>
    </source>
</evidence>
<dbReference type="EMBL" id="BAAAMJ010000058">
    <property type="protein sequence ID" value="GAA1930419.1"/>
    <property type="molecule type" value="Genomic_DNA"/>
</dbReference>
<accession>A0ABN2PRW1</accession>
<sequence>MPTRTSSGPGNTPGFNERLTTALTGAPDTPLVFLGNFEVEEQWARGEHTLPRLTARTAGAVVNHMDEFALLLAVGKDHVILKSRPDSEYLEYLAGLGLDLPRILVPAVQDPQHTVTQDALDDPALLSVLRGLASEGNRMAVHGVSGPEEDLAAVSGLPVAGPGHTVCKAVNSKVYSRKVAGELGLRQPRGWSCESLDELAAAFEAAGDLVDRGGRAVVKEAFGVSGKGISELGSERRRKRILDLIGRQARRGGGGRLAFVVEEWVDKKTELNYQFTISRDGTVHFDGVKEQLTERGVHRGHRMSPSLAPGLTGELTAAAGLLGERLAADGYFGVVGVDAMVDPDGGLYPVTEINARNNMSTYQLRLQERLIAPGRHAMARHYPLRLSTPLSFAETRKLLRGLLLEHPGGTGVLVNNFATVNAGFPNEGRPVDGRLYAVLIGGSAGELSALDTETTARLGARKDESQ</sequence>
<reference evidence="3 4" key="1">
    <citation type="journal article" date="2019" name="Int. J. Syst. Evol. Microbiol.">
        <title>The Global Catalogue of Microorganisms (GCM) 10K type strain sequencing project: providing services to taxonomists for standard genome sequencing and annotation.</title>
        <authorList>
            <consortium name="The Broad Institute Genomics Platform"/>
            <consortium name="The Broad Institute Genome Sequencing Center for Infectious Disease"/>
            <person name="Wu L."/>
            <person name="Ma J."/>
        </authorList>
    </citation>
    <scope>NUCLEOTIDE SEQUENCE [LARGE SCALE GENOMIC DNA]</scope>
    <source>
        <strain evidence="3 4">JCM 13581</strain>
    </source>
</reference>
<dbReference type="PROSITE" id="PS50975">
    <property type="entry name" value="ATP_GRASP"/>
    <property type="match status" value="1"/>
</dbReference>
<keyword evidence="1" id="KW-0067">ATP-binding</keyword>
<comment type="caution">
    <text evidence="3">The sequence shown here is derived from an EMBL/GenBank/DDBJ whole genome shotgun (WGS) entry which is preliminary data.</text>
</comment>
<dbReference type="Gene3D" id="3.30.470.20">
    <property type="entry name" value="ATP-grasp fold, B domain"/>
    <property type="match status" value="1"/>
</dbReference>
<dbReference type="SUPFAM" id="SSF56059">
    <property type="entry name" value="Glutathione synthetase ATP-binding domain-like"/>
    <property type="match status" value="1"/>
</dbReference>
<dbReference type="Proteomes" id="UP001501303">
    <property type="component" value="Unassembled WGS sequence"/>
</dbReference>
<dbReference type="PANTHER" id="PTHR37018:SF1">
    <property type="entry name" value="CULTURE SPECIFIC PROTEIN, PUTATIVE (AFU_ORTHOLOGUE AFUA_2G00130)-RELATED"/>
    <property type="match status" value="1"/>
</dbReference>
<protein>
    <submittedName>
        <fullName evidence="3">ATP-grasp domain-containing protein</fullName>
    </submittedName>
</protein>
<dbReference type="InterPro" id="IPR040754">
    <property type="entry name" value="PreAtp-grasp"/>
</dbReference>
<dbReference type="InterPro" id="IPR053269">
    <property type="entry name" value="Asp-Met_ligase"/>
</dbReference>
<evidence type="ECO:0000256" key="1">
    <source>
        <dbReference type="PROSITE-ProRule" id="PRU00409"/>
    </source>
</evidence>
<organism evidence="3 4">
    <name type="scientific">Streptomyces sodiiphilus</name>
    <dbReference type="NCBI Taxonomy" id="226217"/>
    <lineage>
        <taxon>Bacteria</taxon>
        <taxon>Bacillati</taxon>
        <taxon>Actinomycetota</taxon>
        <taxon>Actinomycetes</taxon>
        <taxon>Kitasatosporales</taxon>
        <taxon>Streptomycetaceae</taxon>
        <taxon>Streptomyces</taxon>
    </lineage>
</organism>
<proteinExistence type="predicted"/>
<name>A0ABN2PRW1_9ACTN</name>
<gene>
    <name evidence="3" type="ORF">GCM10009716_42350</name>
</gene>